<name>A0A9W4XC25_9GLOM</name>
<dbReference type="AlphaFoldDB" id="A0A9W4XC25"/>
<evidence type="ECO:0000313" key="2">
    <source>
        <dbReference type="Proteomes" id="UP001153678"/>
    </source>
</evidence>
<gene>
    <name evidence="1" type="ORF">FWILDA_LOCUS19687</name>
</gene>
<protein>
    <submittedName>
        <fullName evidence="1">1745_t:CDS:1</fullName>
    </submittedName>
</protein>
<proteinExistence type="predicted"/>
<reference evidence="1" key="1">
    <citation type="submission" date="2022-08" db="EMBL/GenBank/DDBJ databases">
        <authorList>
            <person name="Kallberg Y."/>
            <person name="Tangrot J."/>
            <person name="Rosling A."/>
        </authorList>
    </citation>
    <scope>NUCLEOTIDE SEQUENCE</scope>
    <source>
        <strain evidence="1">Wild A</strain>
    </source>
</reference>
<feature type="non-terminal residue" evidence="1">
    <location>
        <position position="47"/>
    </location>
</feature>
<keyword evidence="2" id="KW-1185">Reference proteome</keyword>
<accession>A0A9W4XC25</accession>
<sequence length="47" mass="5480">QIVQAETCLKGLYIKLKQKLTNLEEIREESSTPIIVEDDDIFANMWI</sequence>
<feature type="non-terminal residue" evidence="1">
    <location>
        <position position="1"/>
    </location>
</feature>
<organism evidence="1 2">
    <name type="scientific">Funneliformis geosporum</name>
    <dbReference type="NCBI Taxonomy" id="1117311"/>
    <lineage>
        <taxon>Eukaryota</taxon>
        <taxon>Fungi</taxon>
        <taxon>Fungi incertae sedis</taxon>
        <taxon>Mucoromycota</taxon>
        <taxon>Glomeromycotina</taxon>
        <taxon>Glomeromycetes</taxon>
        <taxon>Glomerales</taxon>
        <taxon>Glomeraceae</taxon>
        <taxon>Funneliformis</taxon>
    </lineage>
</organism>
<evidence type="ECO:0000313" key="1">
    <source>
        <dbReference type="EMBL" id="CAI2200679.1"/>
    </source>
</evidence>
<dbReference type="EMBL" id="CAMKVN010025091">
    <property type="protein sequence ID" value="CAI2200679.1"/>
    <property type="molecule type" value="Genomic_DNA"/>
</dbReference>
<comment type="caution">
    <text evidence="1">The sequence shown here is derived from an EMBL/GenBank/DDBJ whole genome shotgun (WGS) entry which is preliminary data.</text>
</comment>
<dbReference type="Proteomes" id="UP001153678">
    <property type="component" value="Unassembled WGS sequence"/>
</dbReference>